<reference evidence="2" key="1">
    <citation type="journal article" date="2005" name="Nature">
        <title>The map-based sequence of the rice genome.</title>
        <authorList>
            <consortium name="International rice genome sequencing project (IRGSP)"/>
            <person name="Matsumoto T."/>
            <person name="Wu J."/>
            <person name="Kanamori H."/>
            <person name="Katayose Y."/>
            <person name="Fujisawa M."/>
            <person name="Namiki N."/>
            <person name="Mizuno H."/>
            <person name="Yamamoto K."/>
            <person name="Antonio B.A."/>
            <person name="Baba T."/>
            <person name="Sakata K."/>
            <person name="Nagamura Y."/>
            <person name="Aoki H."/>
            <person name="Arikawa K."/>
            <person name="Arita K."/>
            <person name="Bito T."/>
            <person name="Chiden Y."/>
            <person name="Fujitsuka N."/>
            <person name="Fukunaka R."/>
            <person name="Hamada M."/>
            <person name="Harada C."/>
            <person name="Hayashi A."/>
            <person name="Hijishita S."/>
            <person name="Honda M."/>
            <person name="Hosokawa S."/>
            <person name="Ichikawa Y."/>
            <person name="Idonuma A."/>
            <person name="Iijima M."/>
            <person name="Ikeda M."/>
            <person name="Ikeno M."/>
            <person name="Ito K."/>
            <person name="Ito S."/>
            <person name="Ito T."/>
            <person name="Ito Y."/>
            <person name="Ito Y."/>
            <person name="Iwabuchi A."/>
            <person name="Kamiya K."/>
            <person name="Karasawa W."/>
            <person name="Kurita K."/>
            <person name="Katagiri S."/>
            <person name="Kikuta A."/>
            <person name="Kobayashi H."/>
            <person name="Kobayashi N."/>
            <person name="Machita K."/>
            <person name="Maehara T."/>
            <person name="Masukawa M."/>
            <person name="Mizubayashi T."/>
            <person name="Mukai Y."/>
            <person name="Nagasaki H."/>
            <person name="Nagata Y."/>
            <person name="Naito S."/>
            <person name="Nakashima M."/>
            <person name="Nakama Y."/>
            <person name="Nakamichi Y."/>
            <person name="Nakamura M."/>
            <person name="Meguro A."/>
            <person name="Negishi M."/>
            <person name="Ohta I."/>
            <person name="Ohta T."/>
            <person name="Okamoto M."/>
            <person name="Ono N."/>
            <person name="Saji S."/>
            <person name="Sakaguchi M."/>
            <person name="Sakai K."/>
            <person name="Shibata M."/>
            <person name="Shimokawa T."/>
            <person name="Song J."/>
            <person name="Takazaki Y."/>
            <person name="Terasawa K."/>
            <person name="Tsugane M."/>
            <person name="Tsuji K."/>
            <person name="Ueda S."/>
            <person name="Waki K."/>
            <person name="Yamagata H."/>
            <person name="Yamamoto M."/>
            <person name="Yamamoto S."/>
            <person name="Yamane H."/>
            <person name="Yoshiki S."/>
            <person name="Yoshihara R."/>
            <person name="Yukawa K."/>
            <person name="Zhong H."/>
            <person name="Yano M."/>
            <person name="Yuan Q."/>
            <person name="Ouyang S."/>
            <person name="Liu J."/>
            <person name="Jones K.M."/>
            <person name="Gansberger K."/>
            <person name="Moffat K."/>
            <person name="Hill J."/>
            <person name="Bera J."/>
            <person name="Fadrosh D."/>
            <person name="Jin S."/>
            <person name="Johri S."/>
            <person name="Kim M."/>
            <person name="Overton L."/>
            <person name="Reardon M."/>
            <person name="Tsitrin T."/>
            <person name="Vuong H."/>
            <person name="Weaver B."/>
            <person name="Ciecko A."/>
            <person name="Tallon L."/>
            <person name="Jackson J."/>
            <person name="Pai G."/>
            <person name="Aken S.V."/>
            <person name="Utterback T."/>
            <person name="Reidmuller S."/>
            <person name="Feldblyum T."/>
            <person name="Hsiao J."/>
            <person name="Zismann V."/>
            <person name="Iobst S."/>
            <person name="de Vazeille A.R."/>
            <person name="Buell C.R."/>
            <person name="Ying K."/>
            <person name="Li Y."/>
            <person name="Lu T."/>
            <person name="Huang Y."/>
            <person name="Zhao Q."/>
            <person name="Feng Q."/>
            <person name="Zhang L."/>
            <person name="Zhu J."/>
            <person name="Weng Q."/>
            <person name="Mu J."/>
            <person name="Lu Y."/>
            <person name="Fan D."/>
            <person name="Liu Y."/>
            <person name="Guan J."/>
            <person name="Zhang Y."/>
            <person name="Yu S."/>
            <person name="Liu X."/>
            <person name="Zhang Y."/>
            <person name="Hong G."/>
            <person name="Han B."/>
            <person name="Choisne N."/>
            <person name="Demange N."/>
            <person name="Orjeda G."/>
            <person name="Samain S."/>
            <person name="Cattolico L."/>
            <person name="Pelletier E."/>
            <person name="Couloux A."/>
            <person name="Segurens B."/>
            <person name="Wincker P."/>
            <person name="D'Hont A."/>
            <person name="Scarpelli C."/>
            <person name="Weissenbach J."/>
            <person name="Salanoubat M."/>
            <person name="Quetier F."/>
            <person name="Yu Y."/>
            <person name="Kim H.R."/>
            <person name="Rambo T."/>
            <person name="Currie J."/>
            <person name="Collura K."/>
            <person name="Luo M."/>
            <person name="Yang T."/>
            <person name="Ammiraju J.S.S."/>
            <person name="Engler F."/>
            <person name="Soderlund C."/>
            <person name="Wing R.A."/>
            <person name="Palmer L.E."/>
            <person name="de la Bastide M."/>
            <person name="Spiegel L."/>
            <person name="Nascimento L."/>
            <person name="Zutavern T."/>
            <person name="O'Shaughnessy A."/>
            <person name="Dike S."/>
            <person name="Dedhia N."/>
            <person name="Preston R."/>
            <person name="Balija V."/>
            <person name="McCombie W.R."/>
            <person name="Chow T."/>
            <person name="Chen H."/>
            <person name="Chung M."/>
            <person name="Chen C."/>
            <person name="Shaw J."/>
            <person name="Wu H."/>
            <person name="Hsiao K."/>
            <person name="Chao Y."/>
            <person name="Chu M."/>
            <person name="Cheng C."/>
            <person name="Hour A."/>
            <person name="Lee P."/>
            <person name="Lin S."/>
            <person name="Lin Y."/>
            <person name="Liou J."/>
            <person name="Liu S."/>
            <person name="Hsing Y."/>
            <person name="Raghuvanshi S."/>
            <person name="Mohanty A."/>
            <person name="Bharti A.K."/>
            <person name="Gaur A."/>
            <person name="Gupta V."/>
            <person name="Kumar D."/>
            <person name="Ravi V."/>
            <person name="Vij S."/>
            <person name="Kapur A."/>
            <person name="Khurana P."/>
            <person name="Khurana P."/>
            <person name="Khurana J.P."/>
            <person name="Tyagi A.K."/>
            <person name="Gaikwad K."/>
            <person name="Singh A."/>
            <person name="Dalal V."/>
            <person name="Srivastava S."/>
            <person name="Dixit A."/>
            <person name="Pal A.K."/>
            <person name="Ghazi I.A."/>
            <person name="Yadav M."/>
            <person name="Pandit A."/>
            <person name="Bhargava A."/>
            <person name="Sureshbabu K."/>
            <person name="Batra K."/>
            <person name="Sharma T.R."/>
            <person name="Mohapatra T."/>
            <person name="Singh N.K."/>
            <person name="Messing J."/>
            <person name="Nelson A.B."/>
            <person name="Fuks G."/>
            <person name="Kavchok S."/>
            <person name="Keizer G."/>
            <person name="Linton E."/>
            <person name="Llaca V."/>
            <person name="Song R."/>
            <person name="Tanyolac B."/>
            <person name="Young S."/>
            <person name="Ho-Il K."/>
            <person name="Hahn J.H."/>
            <person name="Sangsakoo G."/>
            <person name="Vanavichit A."/>
            <person name="de Mattos Luiz.A.T."/>
            <person name="Zimmer P.D."/>
            <person name="Malone G."/>
            <person name="Dellagostin O."/>
            <person name="de Oliveira A.C."/>
            <person name="Bevan M."/>
            <person name="Bancroft I."/>
            <person name="Minx P."/>
            <person name="Cordum H."/>
            <person name="Wilson R."/>
            <person name="Cheng Z."/>
            <person name="Jin W."/>
            <person name="Jiang J."/>
            <person name="Leong S.A."/>
            <person name="Iwama H."/>
            <person name="Gojobori T."/>
            <person name="Itoh T."/>
            <person name="Niimura Y."/>
            <person name="Fujii Y."/>
            <person name="Habara T."/>
            <person name="Sakai H."/>
            <person name="Sato Y."/>
            <person name="Wilson G."/>
            <person name="Kumar K."/>
            <person name="McCouch S."/>
            <person name="Juretic N."/>
            <person name="Hoen D."/>
            <person name="Wright S."/>
            <person name="Bruskiewich R."/>
            <person name="Bureau T."/>
            <person name="Miyao A."/>
            <person name="Hirochika H."/>
            <person name="Nishikawa T."/>
            <person name="Kadowaki K."/>
            <person name="Sugiura M."/>
            <person name="Burr B."/>
            <person name="Sasaki T."/>
        </authorList>
    </citation>
    <scope>NUCLEOTIDE SEQUENCE [LARGE SCALE GENOMIC DNA]</scope>
    <source>
        <strain evidence="2">cv. Nipponbare</strain>
    </source>
</reference>
<organism evidence="1 2">
    <name type="scientific">Oryza sativa subsp. japonica</name>
    <name type="common">Rice</name>
    <dbReference type="NCBI Taxonomy" id="39947"/>
    <lineage>
        <taxon>Eukaryota</taxon>
        <taxon>Viridiplantae</taxon>
        <taxon>Streptophyta</taxon>
        <taxon>Embryophyta</taxon>
        <taxon>Tracheophyta</taxon>
        <taxon>Spermatophyta</taxon>
        <taxon>Magnoliopsida</taxon>
        <taxon>Liliopsida</taxon>
        <taxon>Poales</taxon>
        <taxon>Poaceae</taxon>
        <taxon>BOP clade</taxon>
        <taxon>Oryzoideae</taxon>
        <taxon>Oryzeae</taxon>
        <taxon>Oryzinae</taxon>
        <taxon>Oryza</taxon>
        <taxon>Oryza sativa</taxon>
    </lineage>
</organism>
<name>A0A0P0XLP4_ORYSJ</name>
<dbReference type="AlphaFoldDB" id="A0A0P0XLP4"/>
<proteinExistence type="predicted"/>
<dbReference type="PaxDb" id="39947-A0A0P0XLP4"/>
<sequence>PPLERWSCCSFASTGVDVIHLKELDLPPFTFDRNKEENDRRNPMWDAKLKFKRNTNASKAV</sequence>
<dbReference type="EMBL" id="AP014965">
    <property type="protein sequence ID" value="BAT08104.1"/>
    <property type="molecule type" value="Genomic_DNA"/>
</dbReference>
<dbReference type="Proteomes" id="UP000059680">
    <property type="component" value="Chromosome 9"/>
</dbReference>
<feature type="non-terminal residue" evidence="1">
    <location>
        <position position="1"/>
    </location>
</feature>
<dbReference type="InParanoid" id="A0A0P0XLP4"/>
<reference evidence="1 2" key="3">
    <citation type="journal article" date="2013" name="Rice">
        <title>Improvement of the Oryza sativa Nipponbare reference genome using next generation sequence and optical map data.</title>
        <authorList>
            <person name="Kawahara Y."/>
            <person name="de la Bastide M."/>
            <person name="Hamilton J.P."/>
            <person name="Kanamori H."/>
            <person name="McCombie W.R."/>
            <person name="Ouyang S."/>
            <person name="Schwartz D.C."/>
            <person name="Tanaka T."/>
            <person name="Wu J."/>
            <person name="Zhou S."/>
            <person name="Childs K.L."/>
            <person name="Davidson R.M."/>
            <person name="Lin H."/>
            <person name="Quesada-Ocampo L."/>
            <person name="Vaillancourt B."/>
            <person name="Sakai H."/>
            <person name="Lee S.S."/>
            <person name="Kim J."/>
            <person name="Numa H."/>
            <person name="Itoh T."/>
            <person name="Buell C.R."/>
            <person name="Matsumoto T."/>
        </authorList>
    </citation>
    <scope>NUCLEOTIDE SEQUENCE [LARGE SCALE GENOMIC DNA]</scope>
    <source>
        <strain evidence="2">cv. Nipponbare</strain>
    </source>
</reference>
<accession>A0A0P0XLP4</accession>
<reference evidence="1 2" key="2">
    <citation type="journal article" date="2013" name="Plant Cell Physiol.">
        <title>Rice Annotation Project Database (RAP-DB): an integrative and interactive database for rice genomics.</title>
        <authorList>
            <person name="Sakai H."/>
            <person name="Lee S.S."/>
            <person name="Tanaka T."/>
            <person name="Numa H."/>
            <person name="Kim J."/>
            <person name="Kawahara Y."/>
            <person name="Wakimoto H."/>
            <person name="Yang C.C."/>
            <person name="Iwamoto M."/>
            <person name="Abe T."/>
            <person name="Yamada Y."/>
            <person name="Muto A."/>
            <person name="Inokuchi H."/>
            <person name="Ikemura T."/>
            <person name="Matsumoto T."/>
            <person name="Sasaki T."/>
            <person name="Itoh T."/>
        </authorList>
    </citation>
    <scope>NUCLEOTIDE SEQUENCE [LARGE SCALE GENOMIC DNA]</scope>
    <source>
        <strain evidence="2">cv. Nipponbare</strain>
    </source>
</reference>
<keyword evidence="2" id="KW-1185">Reference proteome</keyword>
<protein>
    <submittedName>
        <fullName evidence="1">Os09g0418250 protein</fullName>
    </submittedName>
</protein>
<evidence type="ECO:0000313" key="2">
    <source>
        <dbReference type="Proteomes" id="UP000059680"/>
    </source>
</evidence>
<dbReference type="Gramene" id="Os09t0418250-01">
    <property type="protein sequence ID" value="Os09t0418250-01"/>
    <property type="gene ID" value="Os09g0418250"/>
</dbReference>
<gene>
    <name evidence="1" type="ordered locus">Os09g0418250</name>
    <name evidence="1" type="ORF">OSNPB_090418250</name>
</gene>
<evidence type="ECO:0000313" key="1">
    <source>
        <dbReference type="EMBL" id="BAT08104.1"/>
    </source>
</evidence>